<dbReference type="KEGG" id="acm:AciX9_4410"/>
<feature type="transmembrane region" description="Helical" evidence="1">
    <location>
        <begin position="208"/>
        <end position="226"/>
    </location>
</feature>
<name>E8X7C6_GRATM</name>
<feature type="transmembrane region" description="Helical" evidence="1">
    <location>
        <begin position="25"/>
        <end position="44"/>
    </location>
</feature>
<dbReference type="PANTHER" id="PTHR37314">
    <property type="entry name" value="SLR0142 PROTEIN"/>
    <property type="match status" value="1"/>
</dbReference>
<proteinExistence type="predicted"/>
<sequence>MIAQASVTSLAATWRQGRRAASRGLICGYVDSYTLLTFGVYTSFMSGNTISTGMNGGQAKYVPASHALLPIPFFVLGAFCGFLIQKNKNTKENSRVSMCVAALLFSGVAAALGGASTSVCVMILSCGMGMMNTTLSHIGGQPVNLGFVTGDLKSIGEHIANLVNRSPVTKPEGRWDTHWLRLATLGSVWTSFLVGAVGGAAMATRVHAWTLLLPALFLVFLVLTEFPDEVSKVQPGATLDSPIEN</sequence>
<dbReference type="HOGENOM" id="CLU_1132342_0_0_0"/>
<dbReference type="RefSeq" id="WP_013573079.1">
    <property type="nucleotide sequence ID" value="NC_015058.1"/>
</dbReference>
<reference evidence="3" key="1">
    <citation type="submission" date="2011-01" db="EMBL/GenBank/DDBJ databases">
        <title>Complete sequence of plasmid3 of Acidobacterium sp. MP5ACTX9.</title>
        <authorList>
            <consortium name="US DOE Joint Genome Institute"/>
            <person name="Lucas S."/>
            <person name="Copeland A."/>
            <person name="Lapidus A."/>
            <person name="Cheng J.-F."/>
            <person name="Goodwin L."/>
            <person name="Pitluck S."/>
            <person name="Teshima H."/>
            <person name="Detter J.C."/>
            <person name="Han C."/>
            <person name="Tapia R."/>
            <person name="Land M."/>
            <person name="Hauser L."/>
            <person name="Kyrpides N."/>
            <person name="Ivanova N."/>
            <person name="Ovchinnikova G."/>
            <person name="Pagani I."/>
            <person name="Rawat S.R."/>
            <person name="Mannisto M."/>
            <person name="Haggblom M.M."/>
            <person name="Woyke T."/>
        </authorList>
    </citation>
    <scope>NUCLEOTIDE SEQUENCE [LARGE SCALE GENOMIC DNA]</scope>
    <source>
        <strain evidence="3">MP5ACTX9</strain>
        <plasmid evidence="3">Plasmid pACIX903</plasmid>
    </source>
</reference>
<dbReference type="Proteomes" id="UP000000343">
    <property type="component" value="Plasmid pACIX903"/>
</dbReference>
<keyword evidence="1" id="KW-0812">Transmembrane</keyword>
<gene>
    <name evidence="2" type="ordered locus">AciX9_4410</name>
</gene>
<feature type="transmembrane region" description="Helical" evidence="1">
    <location>
        <begin position="64"/>
        <end position="84"/>
    </location>
</feature>
<evidence type="ECO:0008006" key="4">
    <source>
        <dbReference type="Google" id="ProtNLM"/>
    </source>
</evidence>
<keyword evidence="3" id="KW-1185">Reference proteome</keyword>
<feature type="transmembrane region" description="Helical" evidence="1">
    <location>
        <begin position="96"/>
        <end position="124"/>
    </location>
</feature>
<feature type="transmembrane region" description="Helical" evidence="1">
    <location>
        <begin position="179"/>
        <end position="201"/>
    </location>
</feature>
<evidence type="ECO:0000256" key="1">
    <source>
        <dbReference type="SAM" id="Phobius"/>
    </source>
</evidence>
<dbReference type="PANTHER" id="PTHR37314:SF4">
    <property type="entry name" value="UPF0700 TRANSMEMBRANE PROTEIN YOAK"/>
    <property type="match status" value="1"/>
</dbReference>
<evidence type="ECO:0000313" key="3">
    <source>
        <dbReference type="Proteomes" id="UP000000343"/>
    </source>
</evidence>
<keyword evidence="2" id="KW-0614">Plasmid</keyword>
<organism evidence="3">
    <name type="scientific">Granulicella tundricola (strain ATCC BAA-1859 / DSM 23138 / MP5ACTX9)</name>
    <dbReference type="NCBI Taxonomy" id="1198114"/>
    <lineage>
        <taxon>Bacteria</taxon>
        <taxon>Pseudomonadati</taxon>
        <taxon>Acidobacteriota</taxon>
        <taxon>Terriglobia</taxon>
        <taxon>Terriglobales</taxon>
        <taxon>Acidobacteriaceae</taxon>
        <taxon>Granulicella</taxon>
    </lineage>
</organism>
<keyword evidence="1" id="KW-0472">Membrane</keyword>
<accession>E8X7C6</accession>
<dbReference type="InterPro" id="IPR010699">
    <property type="entry name" value="DUF1275"/>
</dbReference>
<evidence type="ECO:0000313" key="2">
    <source>
        <dbReference type="EMBL" id="ADW71360.1"/>
    </source>
</evidence>
<geneLocation type="plasmid" evidence="2 3">
    <name>pACIX903</name>
</geneLocation>
<protein>
    <recommendedName>
        <fullName evidence="4">DUF1275 domain-containing protein</fullName>
    </recommendedName>
</protein>
<dbReference type="AlphaFoldDB" id="E8X7C6"/>
<dbReference type="Pfam" id="PF06912">
    <property type="entry name" value="DUF1275"/>
    <property type="match status" value="1"/>
</dbReference>
<keyword evidence="1" id="KW-1133">Transmembrane helix</keyword>
<dbReference type="EMBL" id="CP002483">
    <property type="protein sequence ID" value="ADW71360.1"/>
    <property type="molecule type" value="Genomic_DNA"/>
</dbReference>